<feature type="compositionally biased region" description="Acidic residues" evidence="1">
    <location>
        <begin position="44"/>
        <end position="69"/>
    </location>
</feature>
<protein>
    <submittedName>
        <fullName evidence="2">Uncharacterized protein</fullName>
    </submittedName>
</protein>
<gene>
    <name evidence="2" type="ORF">MCHLO_06822</name>
</gene>
<feature type="compositionally biased region" description="Basic and acidic residues" evidence="1">
    <location>
        <begin position="116"/>
        <end position="127"/>
    </location>
</feature>
<evidence type="ECO:0000313" key="3">
    <source>
        <dbReference type="Proteomes" id="UP000815677"/>
    </source>
</evidence>
<keyword evidence="3" id="KW-1185">Reference proteome</keyword>
<organism evidence="2 3">
    <name type="scientific">Mycena chlorophos</name>
    <name type="common">Agaric fungus</name>
    <name type="synonym">Agaricus chlorophos</name>
    <dbReference type="NCBI Taxonomy" id="658473"/>
    <lineage>
        <taxon>Eukaryota</taxon>
        <taxon>Fungi</taxon>
        <taxon>Dikarya</taxon>
        <taxon>Basidiomycota</taxon>
        <taxon>Agaricomycotina</taxon>
        <taxon>Agaricomycetes</taxon>
        <taxon>Agaricomycetidae</taxon>
        <taxon>Agaricales</taxon>
        <taxon>Marasmiineae</taxon>
        <taxon>Mycenaceae</taxon>
        <taxon>Mycena</taxon>
    </lineage>
</organism>
<proteinExistence type="predicted"/>
<feature type="region of interest" description="Disordered" evidence="1">
    <location>
        <begin position="32"/>
        <end position="155"/>
    </location>
</feature>
<sequence length="539" mass="60183">MITVPTIPGRDGKPLEVNILREDVSILELFADSLSRPPPVEEHSDNEEPVMDASDSEPEDAEDHAELDVEPAFTTFPDFGEDHFAPLALGQDPPSPSRSHRGAAPSMSPSESSFLARREQKKRERNQAKQARKKHKRQRFAENATTPQSRRSSYPAHLVSDSVAWDGSIRATADEVTWLRKKESEDDKVPADSLHSRRIYTARFLLRKHRFRLIKWNGIDVVYIVDRDGFIIASLAGAPASKNKDGKWVMSPDWVQCCKDLIALLDKVRKQLGDKIGNNRRGNFAVIRGGYTYGPGCVEPTSVVEPKEQWAVWEMLCKSTPVRRIAGFQISAFKAFGPKIVELYQDVLGRLLQKFPHLHQNFDFNKSFMPAMSINLGEQTVAALHADGLNLGPGGCGITRCWEGYGRLEQKEDCITNAGKFDPTKGGHIYLVECKLVIQFPSGSTIIIPSALIHHGNTPIQSTETRYSLTQYAAGGLFRYVAYGFRSAQQMATKFAKEKVKIDAEQKAHAQTLFSKLAEVASDYARIFQVGIRNDNTAV</sequence>
<dbReference type="Gene3D" id="3.60.130.30">
    <property type="match status" value="1"/>
</dbReference>
<evidence type="ECO:0000313" key="2">
    <source>
        <dbReference type="EMBL" id="GAT49513.1"/>
    </source>
</evidence>
<accession>A0ABQ0LEH0</accession>
<feature type="compositionally biased region" description="Basic residues" evidence="1">
    <location>
        <begin position="128"/>
        <end position="138"/>
    </location>
</feature>
<feature type="compositionally biased region" description="Polar residues" evidence="1">
    <location>
        <begin position="143"/>
        <end position="152"/>
    </location>
</feature>
<dbReference type="Proteomes" id="UP000815677">
    <property type="component" value="Unassembled WGS sequence"/>
</dbReference>
<reference evidence="2" key="1">
    <citation type="submission" date="2014-09" db="EMBL/GenBank/DDBJ databases">
        <title>Genome sequence of the luminous mushroom Mycena chlorophos for searching fungal bioluminescence genes.</title>
        <authorList>
            <person name="Tanaka Y."/>
            <person name="Kasuga D."/>
            <person name="Oba Y."/>
            <person name="Hase S."/>
            <person name="Sato K."/>
            <person name="Oba Y."/>
            <person name="Sakakibara Y."/>
        </authorList>
    </citation>
    <scope>NUCLEOTIDE SEQUENCE</scope>
</reference>
<evidence type="ECO:0000256" key="1">
    <source>
        <dbReference type="SAM" id="MobiDB-lite"/>
    </source>
</evidence>
<name>A0ABQ0LEH0_MYCCL</name>
<dbReference type="EMBL" id="DF845562">
    <property type="protein sequence ID" value="GAT49513.1"/>
    <property type="molecule type" value="Genomic_DNA"/>
</dbReference>